<evidence type="ECO:0000256" key="1">
    <source>
        <dbReference type="SAM" id="MobiDB-lite"/>
    </source>
</evidence>
<feature type="compositionally biased region" description="Pro residues" evidence="1">
    <location>
        <begin position="374"/>
        <end position="388"/>
    </location>
</feature>
<gene>
    <name evidence="2" type="ORF">GGX14DRAFT_407516</name>
</gene>
<comment type="caution">
    <text evidence="2">The sequence shown here is derived from an EMBL/GenBank/DDBJ whole genome shotgun (WGS) entry which is preliminary data.</text>
</comment>
<sequence>MWNRCRHQLGTDWSPAGFQPREGMGPPWFQFSWQPAGESHRRLVNKKVVGSFSPASHSAPQLGKKEQKNAFFANRLRIYNHYSSVSDTSPFAPTDVAASIIAESIVATSMTLLTSVDCRLVVAVQITVVLQDVPERAERHGISLLQSCGEGERLSEMQGRATRRVLALGFERFESSASRLVLGSASSGNDNDHGDATMRKQVSWQTSGERVHKRAGAMNECADKRGGTSELANGRADKEAGQRRQGQASRRPKSPSQPAELAARARRAPVYIPSAVFSDSDATARAAALFIPCPAFPARPRVRRGRPEFRASLDDEVHFVEVLPSLAKATSRRGHGHGNGHVDGRERERGVLPPRRAWLLTRLTHTWPVRARPPRPQPPGAPASPSPFPSARARPLTPPRAGT</sequence>
<name>A0AAD6Y4B7_9AGAR</name>
<organism evidence="2 3">
    <name type="scientific">Mycena pura</name>
    <dbReference type="NCBI Taxonomy" id="153505"/>
    <lineage>
        <taxon>Eukaryota</taxon>
        <taxon>Fungi</taxon>
        <taxon>Dikarya</taxon>
        <taxon>Basidiomycota</taxon>
        <taxon>Agaricomycotina</taxon>
        <taxon>Agaricomycetes</taxon>
        <taxon>Agaricomycetidae</taxon>
        <taxon>Agaricales</taxon>
        <taxon>Marasmiineae</taxon>
        <taxon>Mycenaceae</taxon>
        <taxon>Mycena</taxon>
    </lineage>
</organism>
<accession>A0AAD6Y4B7</accession>
<dbReference type="EMBL" id="JARJCW010000139">
    <property type="protein sequence ID" value="KAJ7190979.1"/>
    <property type="molecule type" value="Genomic_DNA"/>
</dbReference>
<dbReference type="AlphaFoldDB" id="A0AAD6Y4B7"/>
<protein>
    <submittedName>
        <fullName evidence="2">Uncharacterized protein</fullName>
    </submittedName>
</protein>
<reference evidence="2" key="1">
    <citation type="submission" date="2023-03" db="EMBL/GenBank/DDBJ databases">
        <title>Massive genome expansion in bonnet fungi (Mycena s.s.) driven by repeated elements and novel gene families across ecological guilds.</title>
        <authorList>
            <consortium name="Lawrence Berkeley National Laboratory"/>
            <person name="Harder C.B."/>
            <person name="Miyauchi S."/>
            <person name="Viragh M."/>
            <person name="Kuo A."/>
            <person name="Thoen E."/>
            <person name="Andreopoulos B."/>
            <person name="Lu D."/>
            <person name="Skrede I."/>
            <person name="Drula E."/>
            <person name="Henrissat B."/>
            <person name="Morin E."/>
            <person name="Kohler A."/>
            <person name="Barry K."/>
            <person name="LaButti K."/>
            <person name="Morin E."/>
            <person name="Salamov A."/>
            <person name="Lipzen A."/>
            <person name="Mereny Z."/>
            <person name="Hegedus B."/>
            <person name="Baldrian P."/>
            <person name="Stursova M."/>
            <person name="Weitz H."/>
            <person name="Taylor A."/>
            <person name="Grigoriev I.V."/>
            <person name="Nagy L.G."/>
            <person name="Martin F."/>
            <person name="Kauserud H."/>
        </authorList>
    </citation>
    <scope>NUCLEOTIDE SEQUENCE</scope>
    <source>
        <strain evidence="2">9144</strain>
    </source>
</reference>
<feature type="region of interest" description="Disordered" evidence="1">
    <location>
        <begin position="363"/>
        <end position="403"/>
    </location>
</feature>
<feature type="compositionally biased region" description="Basic and acidic residues" evidence="1">
    <location>
        <begin position="340"/>
        <end position="350"/>
    </location>
</feature>
<feature type="region of interest" description="Disordered" evidence="1">
    <location>
        <begin position="329"/>
        <end position="350"/>
    </location>
</feature>
<evidence type="ECO:0000313" key="2">
    <source>
        <dbReference type="EMBL" id="KAJ7190979.1"/>
    </source>
</evidence>
<proteinExistence type="predicted"/>
<keyword evidence="3" id="KW-1185">Reference proteome</keyword>
<evidence type="ECO:0000313" key="3">
    <source>
        <dbReference type="Proteomes" id="UP001219525"/>
    </source>
</evidence>
<feature type="region of interest" description="Disordered" evidence="1">
    <location>
        <begin position="184"/>
        <end position="265"/>
    </location>
</feature>
<dbReference type="Proteomes" id="UP001219525">
    <property type="component" value="Unassembled WGS sequence"/>
</dbReference>